<dbReference type="KEGG" id="dsf:UWK_00812"/>
<feature type="region of interest" description="Disordered" evidence="1">
    <location>
        <begin position="231"/>
        <end position="278"/>
    </location>
</feature>
<name>M1PLP9_DESSD</name>
<protein>
    <recommendedName>
        <fullName evidence="4">DUF4412 domain-containing protein</fullName>
    </recommendedName>
</protein>
<keyword evidence="3" id="KW-1185">Reference proteome</keyword>
<proteinExistence type="predicted"/>
<dbReference type="Proteomes" id="UP000011721">
    <property type="component" value="Chromosome"/>
</dbReference>
<dbReference type="EMBL" id="CP003985">
    <property type="protein sequence ID" value="AGF77386.1"/>
    <property type="molecule type" value="Genomic_DNA"/>
</dbReference>
<accession>M1PLP9</accession>
<evidence type="ECO:0000313" key="3">
    <source>
        <dbReference type="Proteomes" id="UP000011721"/>
    </source>
</evidence>
<evidence type="ECO:0000313" key="2">
    <source>
        <dbReference type="EMBL" id="AGF77386.1"/>
    </source>
</evidence>
<sequence>MRKAGLFGVILVLLLPLCVIAGEKNPWEKKLPFKHGTINYTISGMENGSEITYIRDYGREVATYHTTKTTMMGMTMVNETVDIDTPEWSYHFDLTEGTGTKNVNPEKYMIEEYNKLSRAEQKRVSENGEKMGVSVAEGFGGKVQQNAKEILGYSCDRTEMMGSVVYSIHGSGLPLLVETNMMGMNMKIEATSVDKGRVADSFFQFPQGIEPVFDQQSDAVAREMARQTIAMLKDPESGEKRRGPAMQGQQKQMSPEDQEQMQQAMEMLKGMFGNQPQQ</sequence>
<dbReference type="eggNOG" id="ENOG5032XK0">
    <property type="taxonomic scope" value="Bacteria"/>
</dbReference>
<gene>
    <name evidence="2" type="ordered locus">UWK_00812</name>
</gene>
<organism evidence="2 3">
    <name type="scientific">Desulfocapsa sulfexigens (strain DSM 10523 / SB164P1)</name>
    <dbReference type="NCBI Taxonomy" id="1167006"/>
    <lineage>
        <taxon>Bacteria</taxon>
        <taxon>Pseudomonadati</taxon>
        <taxon>Thermodesulfobacteriota</taxon>
        <taxon>Desulfobulbia</taxon>
        <taxon>Desulfobulbales</taxon>
        <taxon>Desulfocapsaceae</taxon>
        <taxon>Desulfocapsa</taxon>
    </lineage>
</organism>
<dbReference type="STRING" id="1167006.UWK_00812"/>
<evidence type="ECO:0000256" key="1">
    <source>
        <dbReference type="SAM" id="MobiDB-lite"/>
    </source>
</evidence>
<evidence type="ECO:0008006" key="4">
    <source>
        <dbReference type="Google" id="ProtNLM"/>
    </source>
</evidence>
<reference evidence="3" key="1">
    <citation type="journal article" date="2013" name="Stand. Genomic Sci.">
        <title>Complete genome sequence of Desulfocapsa sulfexigens, a marine deltaproteobacterium specialized in disproportionating inorganic sulfur compounds.</title>
        <authorList>
            <person name="Finster K.W."/>
            <person name="Kjeldsen K.U."/>
            <person name="Kube M."/>
            <person name="Reinhardt R."/>
            <person name="Mussmann M."/>
            <person name="Amann R."/>
            <person name="Schreiber L."/>
        </authorList>
    </citation>
    <scope>NUCLEOTIDE SEQUENCE [LARGE SCALE GENOMIC DNA]</scope>
    <source>
        <strain evidence="3">DSM 10523 / SB164P1</strain>
    </source>
</reference>
<dbReference type="AlphaFoldDB" id="M1PLP9"/>
<feature type="compositionally biased region" description="Basic and acidic residues" evidence="1">
    <location>
        <begin position="233"/>
        <end position="242"/>
    </location>
</feature>
<dbReference type="RefSeq" id="WP_015403082.1">
    <property type="nucleotide sequence ID" value="NC_020304.1"/>
</dbReference>
<dbReference type="HOGENOM" id="CLU_1000146_0_0_7"/>
<dbReference type="OrthoDB" id="5431629at2"/>